<comment type="caution">
    <text evidence="3">The sequence shown here is derived from an EMBL/GenBank/DDBJ whole genome shotgun (WGS) entry which is preliminary data.</text>
</comment>
<dbReference type="PANTHER" id="PTHR48081:SF13">
    <property type="entry name" value="ALPHA_BETA HYDROLASE"/>
    <property type="match status" value="1"/>
</dbReference>
<dbReference type="PANTHER" id="PTHR48081">
    <property type="entry name" value="AB HYDROLASE SUPERFAMILY PROTEIN C4A8.06C"/>
    <property type="match status" value="1"/>
</dbReference>
<name>A0ABS7YL34_9VIBR</name>
<feature type="domain" description="BD-FAE-like" evidence="2">
    <location>
        <begin position="77"/>
        <end position="288"/>
    </location>
</feature>
<sequence>MSYKKMHFQSTNNQGYPVDDMPNFETQSLPGYIDGVQVLQMAKPERVQIDSISDVVYSQVKKLTDNTLLRMSLLIPRTDQPKPAILFFPGGGFTTSERGKLLELRLALAQAGFVVASAEYRVVPDVFPAPVIDGKTAVRFLRANAKEFGIDVTRVGVLGNSAGGWLSAMLGTTNQITEFDQGWFSEHTSDVQAAATLYGISNLLNIGEGYEGKHYRTHLQDNVTEALLVNGVAFSDHLGGTINSDKAKALYASPMGHIRPGLPPFLIMHGSQDTLVSPVQSSQLYQTLQEDGVPADYYLIEGAEHGDLSWYQDSVIQLVVNWFIKTLVEDHNKPDDSHPADSTSL</sequence>
<gene>
    <name evidence="3" type="ORF">LDJ79_03540</name>
</gene>
<dbReference type="EMBL" id="JAIWIU010000016">
    <property type="protein sequence ID" value="MCA2015169.1"/>
    <property type="molecule type" value="Genomic_DNA"/>
</dbReference>
<keyword evidence="1 3" id="KW-0378">Hydrolase</keyword>
<dbReference type="Proteomes" id="UP001199044">
    <property type="component" value="Unassembled WGS sequence"/>
</dbReference>
<protein>
    <submittedName>
        <fullName evidence="3">Alpha/beta hydrolase</fullName>
    </submittedName>
</protein>
<proteinExistence type="predicted"/>
<evidence type="ECO:0000313" key="3">
    <source>
        <dbReference type="EMBL" id="MCA2015169.1"/>
    </source>
</evidence>
<dbReference type="InterPro" id="IPR049492">
    <property type="entry name" value="BD-FAE-like_dom"/>
</dbReference>
<dbReference type="Gene3D" id="3.40.50.1820">
    <property type="entry name" value="alpha/beta hydrolase"/>
    <property type="match status" value="1"/>
</dbReference>
<accession>A0ABS7YL34</accession>
<dbReference type="RefSeq" id="WP_225249628.1">
    <property type="nucleotide sequence ID" value="NZ_JAIWIU010000016.1"/>
</dbReference>
<dbReference type="GO" id="GO:0016787">
    <property type="term" value="F:hydrolase activity"/>
    <property type="evidence" value="ECO:0007669"/>
    <property type="project" value="UniProtKB-KW"/>
</dbReference>
<reference evidence="4" key="1">
    <citation type="submission" date="2023-07" db="EMBL/GenBank/DDBJ databases">
        <title>Molecular identification of indigenous halophilic bacteria isolated from red sea cost, biodegradation of synthetic dyes and assessment of degraded metabolite toxicity.</title>
        <authorList>
            <person name="Chaieb K."/>
            <person name="Altayb H.N."/>
        </authorList>
    </citation>
    <scope>NUCLEOTIDE SEQUENCE [LARGE SCALE GENOMIC DNA]</scope>
    <source>
        <strain evidence="4">K20</strain>
    </source>
</reference>
<evidence type="ECO:0000259" key="2">
    <source>
        <dbReference type="Pfam" id="PF20434"/>
    </source>
</evidence>
<organism evidence="3 4">
    <name type="scientific">Vibrio tritonius</name>
    <dbReference type="NCBI Taxonomy" id="1435069"/>
    <lineage>
        <taxon>Bacteria</taxon>
        <taxon>Pseudomonadati</taxon>
        <taxon>Pseudomonadota</taxon>
        <taxon>Gammaproteobacteria</taxon>
        <taxon>Vibrionales</taxon>
        <taxon>Vibrionaceae</taxon>
        <taxon>Vibrio</taxon>
    </lineage>
</organism>
<evidence type="ECO:0000313" key="4">
    <source>
        <dbReference type="Proteomes" id="UP001199044"/>
    </source>
</evidence>
<keyword evidence="4" id="KW-1185">Reference proteome</keyword>
<dbReference type="Pfam" id="PF20434">
    <property type="entry name" value="BD-FAE"/>
    <property type="match status" value="1"/>
</dbReference>
<dbReference type="SUPFAM" id="SSF53474">
    <property type="entry name" value="alpha/beta-Hydrolases"/>
    <property type="match status" value="1"/>
</dbReference>
<dbReference type="InterPro" id="IPR050300">
    <property type="entry name" value="GDXG_lipolytic_enzyme"/>
</dbReference>
<dbReference type="InterPro" id="IPR029058">
    <property type="entry name" value="AB_hydrolase_fold"/>
</dbReference>
<evidence type="ECO:0000256" key="1">
    <source>
        <dbReference type="ARBA" id="ARBA00022801"/>
    </source>
</evidence>